<protein>
    <submittedName>
        <fullName evidence="3">Hydrolase FUB4</fullName>
    </submittedName>
</protein>
<feature type="domain" description="Serine hydrolase" evidence="2">
    <location>
        <begin position="11"/>
        <end position="209"/>
    </location>
</feature>
<evidence type="ECO:0000259" key="2">
    <source>
        <dbReference type="Pfam" id="PF03959"/>
    </source>
</evidence>
<dbReference type="Gene3D" id="3.40.50.1820">
    <property type="entry name" value="alpha/beta hydrolase"/>
    <property type="match status" value="1"/>
</dbReference>
<dbReference type="GO" id="GO:0019748">
    <property type="term" value="P:secondary metabolic process"/>
    <property type="evidence" value="ECO:0007669"/>
    <property type="project" value="TreeGrafter"/>
</dbReference>
<keyword evidence="1 3" id="KW-0378">Hydrolase</keyword>
<dbReference type="GO" id="GO:0005737">
    <property type="term" value="C:cytoplasm"/>
    <property type="evidence" value="ECO:0007669"/>
    <property type="project" value="TreeGrafter"/>
</dbReference>
<dbReference type="Pfam" id="PF03959">
    <property type="entry name" value="FSH1"/>
    <property type="match status" value="1"/>
</dbReference>
<dbReference type="PANTHER" id="PTHR48070">
    <property type="entry name" value="ESTERASE OVCA2"/>
    <property type="match status" value="1"/>
</dbReference>
<evidence type="ECO:0000313" key="3">
    <source>
        <dbReference type="EMBL" id="GKT47555.1"/>
    </source>
</evidence>
<dbReference type="InterPro" id="IPR050593">
    <property type="entry name" value="LovG"/>
</dbReference>
<dbReference type="EMBL" id="BQXU01000020">
    <property type="protein sequence ID" value="GKT47555.1"/>
    <property type="molecule type" value="Genomic_DNA"/>
</dbReference>
<dbReference type="GeneID" id="73328538"/>
<dbReference type="SUPFAM" id="SSF53474">
    <property type="entry name" value="alpha/beta-Hydrolases"/>
    <property type="match status" value="1"/>
</dbReference>
<evidence type="ECO:0000256" key="1">
    <source>
        <dbReference type="ARBA" id="ARBA00022801"/>
    </source>
</evidence>
<dbReference type="RefSeq" id="XP_049129905.1">
    <property type="nucleotide sequence ID" value="XM_049273948.1"/>
</dbReference>
<keyword evidence="4" id="KW-1185">Reference proteome</keyword>
<dbReference type="PANTHER" id="PTHR48070:SF4">
    <property type="entry name" value="ESTERASE ALNB"/>
    <property type="match status" value="1"/>
</dbReference>
<accession>A0AA37P8E9</accession>
<dbReference type="Proteomes" id="UP001055115">
    <property type="component" value="Unassembled WGS sequence"/>
</dbReference>
<proteinExistence type="predicted"/>
<dbReference type="GO" id="GO:0005634">
    <property type="term" value="C:nucleus"/>
    <property type="evidence" value="ECO:0007669"/>
    <property type="project" value="TreeGrafter"/>
</dbReference>
<name>A0AA37P8E9_9PEZI</name>
<sequence length="230" mass="25510">MSIRGPGYARSQMRDAMENLEITIDELGPFDGVLGFSQGASLALAYIYDQQVHGRLVPFNFAMCFSPVLAFSPDERFAEVIIKQVCARRLDFSTITSAVDDVGLGTQEAAFIDVITRVVMPAKRSKAMLPDHDLGVYTHGDGMDAPRLMIPQLLSEKINIPTVFCQGKRDLGFMRDMSEITRGLCNERIMKKMEHSGGHQPPQNDAEVRAAVRAMEWAIAQSNKMASVRL</sequence>
<dbReference type="InterPro" id="IPR029058">
    <property type="entry name" value="AB_hydrolase_fold"/>
</dbReference>
<reference evidence="3 4" key="1">
    <citation type="submission" date="2022-03" db="EMBL/GenBank/DDBJ databases">
        <title>Genome data of Colletotrichum spp.</title>
        <authorList>
            <person name="Utami Y.D."/>
            <person name="Hiruma K."/>
        </authorList>
    </citation>
    <scope>NUCLEOTIDE SEQUENCE [LARGE SCALE GENOMIC DNA]</scope>
    <source>
        <strain evidence="3 4">MAFF 239500</strain>
    </source>
</reference>
<dbReference type="InterPro" id="IPR005645">
    <property type="entry name" value="FSH-like_dom"/>
</dbReference>
<dbReference type="AlphaFoldDB" id="A0AA37P8E9"/>
<dbReference type="GO" id="GO:0016787">
    <property type="term" value="F:hydrolase activity"/>
    <property type="evidence" value="ECO:0007669"/>
    <property type="project" value="UniProtKB-KW"/>
</dbReference>
<gene>
    <name evidence="3" type="ORF">ColSpa_07736</name>
</gene>
<evidence type="ECO:0000313" key="4">
    <source>
        <dbReference type="Proteomes" id="UP001055115"/>
    </source>
</evidence>
<comment type="caution">
    <text evidence="3">The sequence shown here is derived from an EMBL/GenBank/DDBJ whole genome shotgun (WGS) entry which is preliminary data.</text>
</comment>
<organism evidence="3 4">
    <name type="scientific">Colletotrichum spaethianum</name>
    <dbReference type="NCBI Taxonomy" id="700344"/>
    <lineage>
        <taxon>Eukaryota</taxon>
        <taxon>Fungi</taxon>
        <taxon>Dikarya</taxon>
        <taxon>Ascomycota</taxon>
        <taxon>Pezizomycotina</taxon>
        <taxon>Sordariomycetes</taxon>
        <taxon>Hypocreomycetidae</taxon>
        <taxon>Glomerellales</taxon>
        <taxon>Glomerellaceae</taxon>
        <taxon>Colletotrichum</taxon>
        <taxon>Colletotrichum spaethianum species complex</taxon>
    </lineage>
</organism>